<gene>
    <name evidence="2" type="ORF">PF005_g31806</name>
    <name evidence="1" type="ORF">PF006_g31691</name>
</gene>
<comment type="caution">
    <text evidence="1">The sequence shown here is derived from an EMBL/GenBank/DDBJ whole genome shotgun (WGS) entry which is preliminary data.</text>
</comment>
<dbReference type="Proteomes" id="UP000440732">
    <property type="component" value="Unassembled WGS sequence"/>
</dbReference>
<evidence type="ECO:0000313" key="4">
    <source>
        <dbReference type="Proteomes" id="UP000440732"/>
    </source>
</evidence>
<dbReference type="EMBL" id="QXGB01006871">
    <property type="protein sequence ID" value="KAE9160050.1"/>
    <property type="molecule type" value="Genomic_DNA"/>
</dbReference>
<name>A0A6A3PKJ3_9STRA</name>
<evidence type="ECO:0000313" key="1">
    <source>
        <dbReference type="EMBL" id="KAE9060248.1"/>
    </source>
</evidence>
<protein>
    <submittedName>
        <fullName evidence="1">Uncharacterized protein</fullName>
    </submittedName>
</protein>
<dbReference type="EMBL" id="QXGA01007415">
    <property type="protein sequence ID" value="KAE9060248.1"/>
    <property type="molecule type" value="Genomic_DNA"/>
</dbReference>
<organism evidence="1 4">
    <name type="scientific">Phytophthora fragariae</name>
    <dbReference type="NCBI Taxonomy" id="53985"/>
    <lineage>
        <taxon>Eukaryota</taxon>
        <taxon>Sar</taxon>
        <taxon>Stramenopiles</taxon>
        <taxon>Oomycota</taxon>
        <taxon>Peronosporomycetes</taxon>
        <taxon>Peronosporales</taxon>
        <taxon>Peronosporaceae</taxon>
        <taxon>Phytophthora</taxon>
    </lineage>
</organism>
<evidence type="ECO:0000313" key="3">
    <source>
        <dbReference type="Proteomes" id="UP000433483"/>
    </source>
</evidence>
<sequence>MCWSMVKTAISSDRAAVCKKVSDFRGYGSASMQQMVACLALQFAIALDRPPVEGFYC</sequence>
<dbReference type="AlphaFoldDB" id="A0A6A3PKJ3"/>
<keyword evidence="3" id="KW-1185">Reference proteome</keyword>
<reference evidence="3 4" key="1">
    <citation type="submission" date="2018-08" db="EMBL/GenBank/DDBJ databases">
        <title>Genomic investigation of the strawberry pathogen Phytophthora fragariae indicates pathogenicity is determined by transcriptional variation in three key races.</title>
        <authorList>
            <person name="Adams T.M."/>
            <person name="Armitage A.D."/>
            <person name="Sobczyk M.K."/>
            <person name="Bates H.J."/>
            <person name="Dunwell J.M."/>
            <person name="Nellist C.F."/>
            <person name="Harrison R.J."/>
        </authorList>
    </citation>
    <scope>NUCLEOTIDE SEQUENCE [LARGE SCALE GENOMIC DNA]</scope>
    <source>
        <strain evidence="2 3">NOV-27</strain>
        <strain evidence="1 4">NOV-5</strain>
    </source>
</reference>
<proteinExistence type="predicted"/>
<evidence type="ECO:0000313" key="2">
    <source>
        <dbReference type="EMBL" id="KAE9160050.1"/>
    </source>
</evidence>
<dbReference type="Proteomes" id="UP000433483">
    <property type="component" value="Unassembled WGS sequence"/>
</dbReference>
<accession>A0A6A3PKJ3</accession>